<protein>
    <submittedName>
        <fullName evidence="5">Tellurite resistance protein</fullName>
    </submittedName>
</protein>
<name>A0A0J9E6Z7_9RHOB</name>
<evidence type="ECO:0000313" key="6">
    <source>
        <dbReference type="Proteomes" id="UP000037178"/>
    </source>
</evidence>
<dbReference type="Proteomes" id="UP000037178">
    <property type="component" value="Unassembled WGS sequence"/>
</dbReference>
<evidence type="ECO:0000256" key="2">
    <source>
        <dbReference type="PIRNR" id="PIRNR026508"/>
    </source>
</evidence>
<dbReference type="STRING" id="1675527.AIOL_003442"/>
<keyword evidence="3" id="KW-0175">Coiled coil</keyword>
<dbReference type="PANTHER" id="PTHR38432">
    <property type="entry name" value="TELA-LIKE PROTEIN SAOUHSC_01408"/>
    <property type="match status" value="1"/>
</dbReference>
<gene>
    <name evidence="5" type="ORF">AIOL_003442</name>
</gene>
<dbReference type="RefSeq" id="WP_049644074.1">
    <property type="nucleotide sequence ID" value="NZ_LFTY01000002.1"/>
</dbReference>
<evidence type="ECO:0000256" key="3">
    <source>
        <dbReference type="SAM" id="Coils"/>
    </source>
</evidence>
<dbReference type="PIRSF" id="PIRSF026508">
    <property type="entry name" value="TelA"/>
    <property type="match status" value="1"/>
</dbReference>
<dbReference type="Pfam" id="PF05816">
    <property type="entry name" value="TelA"/>
    <property type="match status" value="1"/>
</dbReference>
<feature type="coiled-coil region" evidence="3">
    <location>
        <begin position="212"/>
        <end position="239"/>
    </location>
</feature>
<comment type="similarity">
    <text evidence="1 2">Belongs to the TelA family.</text>
</comment>
<feature type="region of interest" description="Disordered" evidence="4">
    <location>
        <begin position="375"/>
        <end position="401"/>
    </location>
</feature>
<comment type="caution">
    <text evidence="5">The sequence shown here is derived from an EMBL/GenBank/DDBJ whole genome shotgun (WGS) entry which is preliminary data.</text>
</comment>
<proteinExistence type="inferred from homology"/>
<sequence length="401" mass="44021">MSILESREAAQAVLKEVEEVSATVLPEPSTALVPLAEADEPTSAAITKRLGELAVLDTNTIINFGSSAQVELQEISQSMLQGVKNKDVGPAGDSLRTIVSTIRGFSVGELDVRRKRSLWERLTGKMAPMAQFMARFEGVQGQIDKITSDLEEHERVLLKDIKSLDVLYDRTLSFYDELALYIAAGEEKLAELDATTIPAKEKEVEAAPEDQAVMQAQELRDLRSARDDLERRVHDLKLTRQVTMQSLPSIRLVQENDKSLVTKINSTLVNTVPLWETQLAQAVTIQRSSEAAEAVRDANDLTNELLKANAANLREANKVVREEMERGVFDIEAVKQANADLIATIEDSLQIADEGKRRRAEAETELQNMERELREKLSAARASGTGMGAAVGEAVPGSDAS</sequence>
<evidence type="ECO:0000313" key="5">
    <source>
        <dbReference type="EMBL" id="KMW58467.1"/>
    </source>
</evidence>
<dbReference type="AlphaFoldDB" id="A0A0J9E6Z7"/>
<dbReference type="OrthoDB" id="9768858at2"/>
<dbReference type="EMBL" id="LFTY01000002">
    <property type="protein sequence ID" value="KMW58467.1"/>
    <property type="molecule type" value="Genomic_DNA"/>
</dbReference>
<keyword evidence="6" id="KW-1185">Reference proteome</keyword>
<accession>A0A0J9E6Z7</accession>
<organism evidence="5 6">
    <name type="scientific">Candidatus Rhodobacter oscarellae</name>
    <dbReference type="NCBI Taxonomy" id="1675527"/>
    <lineage>
        <taxon>Bacteria</taxon>
        <taxon>Pseudomonadati</taxon>
        <taxon>Pseudomonadota</taxon>
        <taxon>Alphaproteobacteria</taxon>
        <taxon>Rhodobacterales</taxon>
        <taxon>Rhodobacter group</taxon>
        <taxon>Rhodobacter</taxon>
    </lineage>
</organism>
<evidence type="ECO:0000256" key="1">
    <source>
        <dbReference type="ARBA" id="ARBA00005541"/>
    </source>
</evidence>
<dbReference type="InterPro" id="IPR008863">
    <property type="entry name" value="Toxic_anion-R_TelA"/>
</dbReference>
<feature type="coiled-coil region" evidence="3">
    <location>
        <begin position="291"/>
        <end position="323"/>
    </location>
</feature>
<evidence type="ECO:0000256" key="4">
    <source>
        <dbReference type="SAM" id="MobiDB-lite"/>
    </source>
</evidence>
<dbReference type="PATRIC" id="fig|1675527.3.peg.3600"/>
<reference evidence="5 6" key="1">
    <citation type="submission" date="2015-06" db="EMBL/GenBank/DDBJ databases">
        <title>Draft genome sequence of an Alphaproteobacteria species associated to the Mediterranean sponge Oscarella lobularis.</title>
        <authorList>
            <person name="Jourda C."/>
            <person name="Santini S."/>
            <person name="Claverie J.-M."/>
        </authorList>
    </citation>
    <scope>NUCLEOTIDE SEQUENCE [LARGE SCALE GENOMIC DNA]</scope>
    <source>
        <strain evidence="5">IGS</strain>
    </source>
</reference>
<dbReference type="PANTHER" id="PTHR38432:SF1">
    <property type="entry name" value="TELA-LIKE PROTEIN SAOUHSC_01408"/>
    <property type="match status" value="1"/>
</dbReference>